<dbReference type="GO" id="GO:0016020">
    <property type="term" value="C:membrane"/>
    <property type="evidence" value="ECO:0007669"/>
    <property type="project" value="UniProtKB-SubCell"/>
</dbReference>
<feature type="transmembrane region" description="Helical" evidence="6">
    <location>
        <begin position="12"/>
        <end position="37"/>
    </location>
</feature>
<feature type="transmembrane region" description="Helical" evidence="6">
    <location>
        <begin position="183"/>
        <end position="205"/>
    </location>
</feature>
<evidence type="ECO:0000256" key="6">
    <source>
        <dbReference type="SAM" id="Phobius"/>
    </source>
</evidence>
<dbReference type="PANTHER" id="PTHR23505">
    <property type="entry name" value="SPINSTER"/>
    <property type="match status" value="1"/>
</dbReference>
<dbReference type="AlphaFoldDB" id="A0AAN5D281"/>
<keyword evidence="3 6" id="KW-0812">Transmembrane</keyword>
<proteinExistence type="predicted"/>
<evidence type="ECO:0000256" key="3">
    <source>
        <dbReference type="ARBA" id="ARBA00022692"/>
    </source>
</evidence>
<keyword evidence="2" id="KW-0813">Transport</keyword>
<evidence type="ECO:0000256" key="2">
    <source>
        <dbReference type="ARBA" id="ARBA00022448"/>
    </source>
</evidence>
<dbReference type="Gene3D" id="1.20.1250.20">
    <property type="entry name" value="MFS general substrate transporter like domains"/>
    <property type="match status" value="1"/>
</dbReference>
<comment type="caution">
    <text evidence="7">The sequence shown here is derived from an EMBL/GenBank/DDBJ whole genome shotgun (WGS) entry which is preliminary data.</text>
</comment>
<feature type="transmembrane region" description="Helical" evidence="6">
    <location>
        <begin position="115"/>
        <end position="135"/>
    </location>
</feature>
<organism evidence="7 8">
    <name type="scientific">Pristionchus mayeri</name>
    <dbReference type="NCBI Taxonomy" id="1317129"/>
    <lineage>
        <taxon>Eukaryota</taxon>
        <taxon>Metazoa</taxon>
        <taxon>Ecdysozoa</taxon>
        <taxon>Nematoda</taxon>
        <taxon>Chromadorea</taxon>
        <taxon>Rhabditida</taxon>
        <taxon>Rhabditina</taxon>
        <taxon>Diplogasteromorpha</taxon>
        <taxon>Diplogasteroidea</taxon>
        <taxon>Neodiplogasteridae</taxon>
        <taxon>Pristionchus</taxon>
    </lineage>
</organism>
<gene>
    <name evidence="7" type="ORF">PMAYCL1PPCAC_25398</name>
</gene>
<feature type="transmembrane region" description="Helical" evidence="6">
    <location>
        <begin position="43"/>
        <end position="63"/>
    </location>
</feature>
<keyword evidence="5 6" id="KW-0472">Membrane</keyword>
<feature type="transmembrane region" description="Helical" evidence="6">
    <location>
        <begin position="83"/>
        <end position="103"/>
    </location>
</feature>
<dbReference type="InterPro" id="IPR036259">
    <property type="entry name" value="MFS_trans_sf"/>
</dbReference>
<sequence>MFADFYNDRALGVALMCTNICEQAGTLITTIISSWIVTSGVPWQTGLFAATVIAIVPLIALFCAKKHIRNVKKSENQRGLKRIFSNAVGIFSIKSYLLISAMTSLESLQMSAYTFWYPSVYLLAWTNVPNIFFGLSYTTITVINSVVMLTRTAIGLPTILWFAQSWRHGKGPFSGKKGNDRAYPIIVSLGAMMSAVLFVASVLLMDKSFPGS</sequence>
<dbReference type="SUPFAM" id="SSF103473">
    <property type="entry name" value="MFS general substrate transporter"/>
    <property type="match status" value="1"/>
</dbReference>
<dbReference type="InterPro" id="IPR044770">
    <property type="entry name" value="MFS_spinster-like"/>
</dbReference>
<feature type="transmembrane region" description="Helical" evidence="6">
    <location>
        <begin position="142"/>
        <end position="163"/>
    </location>
</feature>
<evidence type="ECO:0000313" key="7">
    <source>
        <dbReference type="EMBL" id="GMR55203.1"/>
    </source>
</evidence>
<evidence type="ECO:0000256" key="4">
    <source>
        <dbReference type="ARBA" id="ARBA00022989"/>
    </source>
</evidence>
<evidence type="ECO:0000256" key="5">
    <source>
        <dbReference type="ARBA" id="ARBA00023136"/>
    </source>
</evidence>
<comment type="subcellular location">
    <subcellularLocation>
        <location evidence="1">Membrane</location>
        <topology evidence="1">Multi-pass membrane protein</topology>
    </subcellularLocation>
</comment>
<name>A0AAN5D281_9BILA</name>
<keyword evidence="8" id="KW-1185">Reference proteome</keyword>
<evidence type="ECO:0000313" key="8">
    <source>
        <dbReference type="Proteomes" id="UP001328107"/>
    </source>
</evidence>
<evidence type="ECO:0008006" key="9">
    <source>
        <dbReference type="Google" id="ProtNLM"/>
    </source>
</evidence>
<dbReference type="Proteomes" id="UP001328107">
    <property type="component" value="Unassembled WGS sequence"/>
</dbReference>
<reference evidence="8" key="1">
    <citation type="submission" date="2022-10" db="EMBL/GenBank/DDBJ databases">
        <title>Genome assembly of Pristionchus species.</title>
        <authorList>
            <person name="Yoshida K."/>
            <person name="Sommer R.J."/>
        </authorList>
    </citation>
    <scope>NUCLEOTIDE SEQUENCE [LARGE SCALE GENOMIC DNA]</scope>
    <source>
        <strain evidence="8">RS5460</strain>
    </source>
</reference>
<protein>
    <recommendedName>
        <fullName evidence="9">Membrane transporter</fullName>
    </recommendedName>
</protein>
<dbReference type="EMBL" id="BTRK01000005">
    <property type="protein sequence ID" value="GMR55203.1"/>
    <property type="molecule type" value="Genomic_DNA"/>
</dbReference>
<keyword evidence="4 6" id="KW-1133">Transmembrane helix</keyword>
<evidence type="ECO:0000256" key="1">
    <source>
        <dbReference type="ARBA" id="ARBA00004141"/>
    </source>
</evidence>
<accession>A0AAN5D281</accession>
<dbReference type="PANTHER" id="PTHR23505:SF79">
    <property type="entry name" value="PROTEIN SPINSTER"/>
    <property type="match status" value="1"/>
</dbReference>